<name>A0A9P0GGQ5_9CUCU</name>
<dbReference type="OrthoDB" id="429813at2759"/>
<dbReference type="AlphaFoldDB" id="A0A9P0GGQ5"/>
<feature type="transmembrane region" description="Helical" evidence="1">
    <location>
        <begin position="213"/>
        <end position="234"/>
    </location>
</feature>
<proteinExistence type="predicted"/>
<dbReference type="GO" id="GO:0080019">
    <property type="term" value="F:alcohol-forming very long-chain fatty acyl-CoA reductase activity"/>
    <property type="evidence" value="ECO:0007669"/>
    <property type="project" value="InterPro"/>
</dbReference>
<evidence type="ECO:0000313" key="3">
    <source>
        <dbReference type="EMBL" id="CAH1110196.1"/>
    </source>
</evidence>
<feature type="domain" description="Fatty acyl-CoA reductase C-terminal" evidence="2">
    <location>
        <begin position="107"/>
        <end position="199"/>
    </location>
</feature>
<dbReference type="InterPro" id="IPR033640">
    <property type="entry name" value="FAR_C"/>
</dbReference>
<keyword evidence="1" id="KW-0472">Membrane</keyword>
<dbReference type="Proteomes" id="UP001153636">
    <property type="component" value="Chromosome 4"/>
</dbReference>
<protein>
    <recommendedName>
        <fullName evidence="2">Fatty acyl-CoA reductase C-terminal domain-containing protein</fullName>
    </recommendedName>
</protein>
<evidence type="ECO:0000313" key="4">
    <source>
        <dbReference type="Proteomes" id="UP001153636"/>
    </source>
</evidence>
<evidence type="ECO:0000256" key="1">
    <source>
        <dbReference type="SAM" id="Phobius"/>
    </source>
</evidence>
<dbReference type="EMBL" id="OV651816">
    <property type="protein sequence ID" value="CAH1110196.1"/>
    <property type="molecule type" value="Genomic_DNA"/>
</dbReference>
<keyword evidence="1" id="KW-1133">Transmembrane helix</keyword>
<organism evidence="3 4">
    <name type="scientific">Psylliodes chrysocephalus</name>
    <dbReference type="NCBI Taxonomy" id="3402493"/>
    <lineage>
        <taxon>Eukaryota</taxon>
        <taxon>Metazoa</taxon>
        <taxon>Ecdysozoa</taxon>
        <taxon>Arthropoda</taxon>
        <taxon>Hexapoda</taxon>
        <taxon>Insecta</taxon>
        <taxon>Pterygota</taxon>
        <taxon>Neoptera</taxon>
        <taxon>Endopterygota</taxon>
        <taxon>Coleoptera</taxon>
        <taxon>Polyphaga</taxon>
        <taxon>Cucujiformia</taxon>
        <taxon>Chrysomeloidea</taxon>
        <taxon>Chrysomelidae</taxon>
        <taxon>Galerucinae</taxon>
        <taxon>Alticini</taxon>
        <taxon>Psylliodes</taxon>
    </lineage>
</organism>
<evidence type="ECO:0000259" key="2">
    <source>
        <dbReference type="Pfam" id="PF03015"/>
    </source>
</evidence>
<dbReference type="CDD" id="cd09071">
    <property type="entry name" value="FAR_C"/>
    <property type="match status" value="1"/>
</dbReference>
<dbReference type="InterPro" id="IPR026055">
    <property type="entry name" value="FAR"/>
</dbReference>
<gene>
    <name evidence="3" type="ORF">PSYICH_LOCUS10262</name>
</gene>
<reference evidence="3" key="1">
    <citation type="submission" date="2022-01" db="EMBL/GenBank/DDBJ databases">
        <authorList>
            <person name="King R."/>
        </authorList>
    </citation>
    <scope>NUCLEOTIDE SEQUENCE</scope>
</reference>
<feature type="transmembrane region" description="Helical" evidence="1">
    <location>
        <begin position="21"/>
        <end position="43"/>
    </location>
</feature>
<dbReference type="GO" id="GO:0005777">
    <property type="term" value="C:peroxisome"/>
    <property type="evidence" value="ECO:0007669"/>
    <property type="project" value="TreeGrafter"/>
</dbReference>
<keyword evidence="1" id="KW-0812">Transmembrane</keyword>
<feature type="transmembrane region" description="Helical" evidence="1">
    <location>
        <begin position="102"/>
        <end position="124"/>
    </location>
</feature>
<dbReference type="GO" id="GO:0035336">
    <property type="term" value="P:long-chain fatty-acyl-CoA metabolic process"/>
    <property type="evidence" value="ECO:0007669"/>
    <property type="project" value="TreeGrafter"/>
</dbReference>
<sequence length="242" mass="28637">MGLFVAAGKGVIRSMYMDSNSYANMVPIDATVSGLMVLSWYYLKTKNPPYIFNACVPQKDIRMTWEEIMNLGREIIETKAPFNGILWYPGGTMTKSRLYNQINFVLFQLIPAIFIDALLFIFGYKPILYNIQMRIRKGAEMFEFYTTKPWDFETTNVELIRDKLTEAERKTYVLKPDKINVREYLFDCMMACRRNYLKETDDMLPAARRNMKIMFCLDRFIKIAFFVLLAYYIYKLKDYVFS</sequence>
<accession>A0A9P0GGQ5</accession>
<keyword evidence="4" id="KW-1185">Reference proteome</keyword>
<dbReference type="Pfam" id="PF03015">
    <property type="entry name" value="Sterile"/>
    <property type="match status" value="1"/>
</dbReference>
<dbReference type="PANTHER" id="PTHR11011:SF61">
    <property type="entry name" value="FATTY ACYL-COA REDUCTASE"/>
    <property type="match status" value="1"/>
</dbReference>
<dbReference type="PANTHER" id="PTHR11011">
    <property type="entry name" value="MALE STERILITY PROTEIN 2-RELATED"/>
    <property type="match status" value="1"/>
</dbReference>